<reference evidence="1" key="1">
    <citation type="submission" date="2020-10" db="EMBL/GenBank/DDBJ databases">
        <authorList>
            <person name="Gilroy R."/>
        </authorList>
    </citation>
    <scope>NUCLEOTIDE SEQUENCE</scope>
    <source>
        <strain evidence="1">ChiGjej1B1-2707</strain>
    </source>
</reference>
<dbReference type="Pfam" id="PF04221">
    <property type="entry name" value="RelB"/>
    <property type="match status" value="1"/>
</dbReference>
<sequence length="95" mass="10764">MGKDAVLHVRIDSDDKATAEAIYDNIGTSLSEATRIFIKQSIKANGFPFQPVNDARKGSLAAQGALRMYAHREMRESEREAWIRSLSDKYETFNR</sequence>
<name>A0A9D1A1Q5_9ACTN</name>
<dbReference type="AlphaFoldDB" id="A0A9D1A1Q5"/>
<gene>
    <name evidence="1" type="ORF">IAA69_07145</name>
</gene>
<proteinExistence type="predicted"/>
<dbReference type="GO" id="GO:0006355">
    <property type="term" value="P:regulation of DNA-templated transcription"/>
    <property type="evidence" value="ECO:0007669"/>
    <property type="project" value="InterPro"/>
</dbReference>
<evidence type="ECO:0000313" key="1">
    <source>
        <dbReference type="EMBL" id="HIR02018.1"/>
    </source>
</evidence>
<dbReference type="Gene3D" id="1.10.1220.10">
    <property type="entry name" value="Met repressor-like"/>
    <property type="match status" value="1"/>
</dbReference>
<reference evidence="1" key="2">
    <citation type="journal article" date="2021" name="PeerJ">
        <title>Extensive microbial diversity within the chicken gut microbiome revealed by metagenomics and culture.</title>
        <authorList>
            <person name="Gilroy R."/>
            <person name="Ravi A."/>
            <person name="Getino M."/>
            <person name="Pursley I."/>
            <person name="Horton D.L."/>
            <person name="Alikhan N.F."/>
            <person name="Baker D."/>
            <person name="Gharbi K."/>
            <person name="Hall N."/>
            <person name="Watson M."/>
            <person name="Adriaenssens E.M."/>
            <person name="Foster-Nyarko E."/>
            <person name="Jarju S."/>
            <person name="Secka A."/>
            <person name="Antonio M."/>
            <person name="Oren A."/>
            <person name="Chaudhuri R.R."/>
            <person name="La Ragione R."/>
            <person name="Hildebrand F."/>
            <person name="Pallen M.J."/>
        </authorList>
    </citation>
    <scope>NUCLEOTIDE SEQUENCE</scope>
    <source>
        <strain evidence="1">ChiGjej1B1-2707</strain>
    </source>
</reference>
<protein>
    <submittedName>
        <fullName evidence="1">Type II toxin-antitoxin system RelB/DinJ family antitoxin</fullName>
    </submittedName>
</protein>
<accession>A0A9D1A1Q5</accession>
<organism evidence="1 2">
    <name type="scientific">Candidatus Aveggerthella stercoripullorum</name>
    <dbReference type="NCBI Taxonomy" id="2840688"/>
    <lineage>
        <taxon>Bacteria</taxon>
        <taxon>Bacillati</taxon>
        <taxon>Actinomycetota</taxon>
        <taxon>Coriobacteriia</taxon>
        <taxon>Eggerthellales</taxon>
        <taxon>Eggerthellaceae</taxon>
        <taxon>Eggerthellaceae incertae sedis</taxon>
        <taxon>Candidatus Aveggerthella</taxon>
    </lineage>
</organism>
<comment type="caution">
    <text evidence="1">The sequence shown here is derived from an EMBL/GenBank/DDBJ whole genome shotgun (WGS) entry which is preliminary data.</text>
</comment>
<dbReference type="InterPro" id="IPR013321">
    <property type="entry name" value="Arc_rbn_hlx_hlx"/>
</dbReference>
<dbReference type="Proteomes" id="UP000824261">
    <property type="component" value="Unassembled WGS sequence"/>
</dbReference>
<evidence type="ECO:0000313" key="2">
    <source>
        <dbReference type="Proteomes" id="UP000824261"/>
    </source>
</evidence>
<dbReference type="NCBIfam" id="TIGR02384">
    <property type="entry name" value="RelB_DinJ"/>
    <property type="match status" value="1"/>
</dbReference>
<dbReference type="InterPro" id="IPR007337">
    <property type="entry name" value="RelB/DinJ"/>
</dbReference>
<dbReference type="EMBL" id="DVGB01000089">
    <property type="protein sequence ID" value="HIR02018.1"/>
    <property type="molecule type" value="Genomic_DNA"/>
</dbReference>